<dbReference type="OrthoDB" id="9791324at2"/>
<evidence type="ECO:0000256" key="9">
    <source>
        <dbReference type="RuleBase" id="RU369079"/>
    </source>
</evidence>
<feature type="domain" description="Tripartite ATP-independent periplasmic transporters DctQ component" evidence="10">
    <location>
        <begin position="45"/>
        <end position="172"/>
    </location>
</feature>
<dbReference type="PANTHER" id="PTHR35011">
    <property type="entry name" value="2,3-DIKETO-L-GULONATE TRAP TRANSPORTER SMALL PERMEASE PROTEIN YIAM"/>
    <property type="match status" value="1"/>
</dbReference>
<evidence type="ECO:0000313" key="11">
    <source>
        <dbReference type="EMBL" id="SES41357.1"/>
    </source>
</evidence>
<protein>
    <recommendedName>
        <fullName evidence="9">TRAP transporter small permease protein</fullName>
    </recommendedName>
</protein>
<evidence type="ECO:0000256" key="5">
    <source>
        <dbReference type="ARBA" id="ARBA00022692"/>
    </source>
</evidence>
<comment type="similarity">
    <text evidence="8 9">Belongs to the TRAP transporter small permease family.</text>
</comment>
<comment type="function">
    <text evidence="9">Part of the tripartite ATP-independent periplasmic (TRAP) transport system.</text>
</comment>
<organism evidence="11 12">
    <name type="scientific">Tranquillimonas rosea</name>
    <dbReference type="NCBI Taxonomy" id="641238"/>
    <lineage>
        <taxon>Bacteria</taxon>
        <taxon>Pseudomonadati</taxon>
        <taxon>Pseudomonadota</taxon>
        <taxon>Alphaproteobacteria</taxon>
        <taxon>Rhodobacterales</taxon>
        <taxon>Roseobacteraceae</taxon>
        <taxon>Tranquillimonas</taxon>
    </lineage>
</organism>
<dbReference type="EMBL" id="FOGU01000018">
    <property type="protein sequence ID" value="SES41357.1"/>
    <property type="molecule type" value="Genomic_DNA"/>
</dbReference>
<evidence type="ECO:0000256" key="6">
    <source>
        <dbReference type="ARBA" id="ARBA00022989"/>
    </source>
</evidence>
<reference evidence="11 12" key="1">
    <citation type="submission" date="2016-10" db="EMBL/GenBank/DDBJ databases">
        <authorList>
            <person name="de Groot N.N."/>
        </authorList>
    </citation>
    <scope>NUCLEOTIDE SEQUENCE [LARGE SCALE GENOMIC DNA]</scope>
    <source>
        <strain evidence="11 12">DSM 23042</strain>
    </source>
</reference>
<keyword evidence="6 9" id="KW-1133">Transmembrane helix</keyword>
<evidence type="ECO:0000256" key="8">
    <source>
        <dbReference type="ARBA" id="ARBA00038436"/>
    </source>
</evidence>
<feature type="transmembrane region" description="Helical" evidence="9">
    <location>
        <begin position="148"/>
        <end position="170"/>
    </location>
</feature>
<keyword evidence="5 9" id="KW-0812">Transmembrane</keyword>
<dbReference type="Proteomes" id="UP000198885">
    <property type="component" value="Unassembled WGS sequence"/>
</dbReference>
<keyword evidence="7 9" id="KW-0472">Membrane</keyword>
<keyword evidence="12" id="KW-1185">Reference proteome</keyword>
<evidence type="ECO:0000256" key="7">
    <source>
        <dbReference type="ARBA" id="ARBA00023136"/>
    </source>
</evidence>
<comment type="subunit">
    <text evidence="9">The complex comprises the extracytoplasmic solute receptor protein and the two transmembrane proteins.</text>
</comment>
<dbReference type="RefSeq" id="WP_092696294.1">
    <property type="nucleotide sequence ID" value="NZ_FOGU01000018.1"/>
</dbReference>
<proteinExistence type="inferred from homology"/>
<feature type="transmembrane region" description="Helical" evidence="9">
    <location>
        <begin position="108"/>
        <end position="128"/>
    </location>
</feature>
<keyword evidence="3" id="KW-1003">Cell membrane</keyword>
<keyword evidence="2 9" id="KW-0813">Transport</keyword>
<dbReference type="GO" id="GO:0022857">
    <property type="term" value="F:transmembrane transporter activity"/>
    <property type="evidence" value="ECO:0007669"/>
    <property type="project" value="UniProtKB-UniRule"/>
</dbReference>
<dbReference type="AlphaFoldDB" id="A0A1H9X661"/>
<dbReference type="InterPro" id="IPR055348">
    <property type="entry name" value="DctQ"/>
</dbReference>
<evidence type="ECO:0000256" key="1">
    <source>
        <dbReference type="ARBA" id="ARBA00004429"/>
    </source>
</evidence>
<comment type="subcellular location">
    <subcellularLocation>
        <location evidence="1 9">Cell inner membrane</location>
        <topology evidence="1 9">Multi-pass membrane protein</topology>
    </subcellularLocation>
</comment>
<name>A0A1H9X661_9RHOB</name>
<dbReference type="PANTHER" id="PTHR35011:SF2">
    <property type="entry name" value="2,3-DIKETO-L-GULONATE TRAP TRANSPORTER SMALL PERMEASE PROTEIN YIAM"/>
    <property type="match status" value="1"/>
</dbReference>
<evidence type="ECO:0000256" key="2">
    <source>
        <dbReference type="ARBA" id="ARBA00022448"/>
    </source>
</evidence>
<dbReference type="GO" id="GO:0005886">
    <property type="term" value="C:plasma membrane"/>
    <property type="evidence" value="ECO:0007669"/>
    <property type="project" value="UniProtKB-SubCell"/>
</dbReference>
<dbReference type="GO" id="GO:0015740">
    <property type="term" value="P:C4-dicarboxylate transport"/>
    <property type="evidence" value="ECO:0007669"/>
    <property type="project" value="TreeGrafter"/>
</dbReference>
<dbReference type="InterPro" id="IPR007387">
    <property type="entry name" value="TRAP_DctQ"/>
</dbReference>
<feature type="transmembrane region" description="Helical" evidence="9">
    <location>
        <begin position="65"/>
        <end position="87"/>
    </location>
</feature>
<accession>A0A1H9X661</accession>
<gene>
    <name evidence="11" type="ORF">SAMN04490244_11857</name>
</gene>
<sequence length="189" mass="20015">MAGGDELSATDRGRARRALSRALGRVLGFIDVSGRALGIACLAVMFVALLTNVVLRYLFGSGIAWAYEIHSVLLPWLVAAGIVAAAARRQHIAISILSDMLTGRGRHALAILINVVVLVIAISVLWSSQPILQASKFQRLSTLGITQIWGYASLVYAFAGLALTSALNIARASLGADILGLDLEDQSFS</sequence>
<keyword evidence="4 9" id="KW-0997">Cell inner membrane</keyword>
<dbReference type="STRING" id="641238.SAMN04490244_11857"/>
<evidence type="ECO:0000256" key="3">
    <source>
        <dbReference type="ARBA" id="ARBA00022475"/>
    </source>
</evidence>
<evidence type="ECO:0000256" key="4">
    <source>
        <dbReference type="ARBA" id="ARBA00022519"/>
    </source>
</evidence>
<dbReference type="Pfam" id="PF04290">
    <property type="entry name" value="DctQ"/>
    <property type="match status" value="1"/>
</dbReference>
<evidence type="ECO:0000259" key="10">
    <source>
        <dbReference type="Pfam" id="PF04290"/>
    </source>
</evidence>
<feature type="transmembrane region" description="Helical" evidence="9">
    <location>
        <begin position="36"/>
        <end position="59"/>
    </location>
</feature>
<evidence type="ECO:0000313" key="12">
    <source>
        <dbReference type="Proteomes" id="UP000198885"/>
    </source>
</evidence>